<dbReference type="EMBL" id="KI925463">
    <property type="protein sequence ID" value="ETW77337.1"/>
    <property type="molecule type" value="Genomic_DNA"/>
</dbReference>
<protein>
    <submittedName>
        <fullName evidence="2">Uncharacterized protein</fullName>
    </submittedName>
</protein>
<keyword evidence="3" id="KW-1185">Reference proteome</keyword>
<feature type="region of interest" description="Disordered" evidence="1">
    <location>
        <begin position="58"/>
        <end position="90"/>
    </location>
</feature>
<evidence type="ECO:0000313" key="2">
    <source>
        <dbReference type="EMBL" id="ETW77337.1"/>
    </source>
</evidence>
<feature type="compositionally biased region" description="Low complexity" evidence="1">
    <location>
        <begin position="64"/>
        <end position="77"/>
    </location>
</feature>
<dbReference type="InParanoid" id="W4JUX9"/>
<proteinExistence type="predicted"/>
<name>W4JUX9_HETIT</name>
<dbReference type="RefSeq" id="XP_009550856.1">
    <property type="nucleotide sequence ID" value="XM_009552561.1"/>
</dbReference>
<dbReference type="Proteomes" id="UP000030671">
    <property type="component" value="Unassembled WGS sequence"/>
</dbReference>
<evidence type="ECO:0000313" key="3">
    <source>
        <dbReference type="Proteomes" id="UP000030671"/>
    </source>
</evidence>
<reference evidence="2 3" key="1">
    <citation type="journal article" date="2012" name="New Phytol.">
        <title>Insight into trade-off between wood decay and parasitism from the genome of a fungal forest pathogen.</title>
        <authorList>
            <person name="Olson A."/>
            <person name="Aerts A."/>
            <person name="Asiegbu F."/>
            <person name="Belbahri L."/>
            <person name="Bouzid O."/>
            <person name="Broberg A."/>
            <person name="Canback B."/>
            <person name="Coutinho P.M."/>
            <person name="Cullen D."/>
            <person name="Dalman K."/>
            <person name="Deflorio G."/>
            <person name="van Diepen L.T."/>
            <person name="Dunand C."/>
            <person name="Duplessis S."/>
            <person name="Durling M."/>
            <person name="Gonthier P."/>
            <person name="Grimwood J."/>
            <person name="Fossdal C.G."/>
            <person name="Hansson D."/>
            <person name="Henrissat B."/>
            <person name="Hietala A."/>
            <person name="Himmelstrand K."/>
            <person name="Hoffmeister D."/>
            <person name="Hogberg N."/>
            <person name="James T.Y."/>
            <person name="Karlsson M."/>
            <person name="Kohler A."/>
            <person name="Kues U."/>
            <person name="Lee Y.H."/>
            <person name="Lin Y.C."/>
            <person name="Lind M."/>
            <person name="Lindquist E."/>
            <person name="Lombard V."/>
            <person name="Lucas S."/>
            <person name="Lunden K."/>
            <person name="Morin E."/>
            <person name="Murat C."/>
            <person name="Park J."/>
            <person name="Raffaello T."/>
            <person name="Rouze P."/>
            <person name="Salamov A."/>
            <person name="Schmutz J."/>
            <person name="Solheim H."/>
            <person name="Stahlberg J."/>
            <person name="Velez H."/>
            <person name="de Vries R.P."/>
            <person name="Wiebenga A."/>
            <person name="Woodward S."/>
            <person name="Yakovlev I."/>
            <person name="Garbelotto M."/>
            <person name="Martin F."/>
            <person name="Grigoriev I.V."/>
            <person name="Stenlid J."/>
        </authorList>
    </citation>
    <scope>NUCLEOTIDE SEQUENCE [LARGE SCALE GENOMIC DNA]</scope>
    <source>
        <strain evidence="2 3">TC 32-1</strain>
    </source>
</reference>
<evidence type="ECO:0000256" key="1">
    <source>
        <dbReference type="SAM" id="MobiDB-lite"/>
    </source>
</evidence>
<dbReference type="HOGENOM" id="CLU_1360566_0_0_1"/>
<accession>W4JUX9</accession>
<dbReference type="GeneID" id="20676540"/>
<dbReference type="KEGG" id="hir:HETIRDRAFT_454665"/>
<organism evidence="2 3">
    <name type="scientific">Heterobasidion irregulare (strain TC 32-1)</name>
    <dbReference type="NCBI Taxonomy" id="747525"/>
    <lineage>
        <taxon>Eukaryota</taxon>
        <taxon>Fungi</taxon>
        <taxon>Dikarya</taxon>
        <taxon>Basidiomycota</taxon>
        <taxon>Agaricomycotina</taxon>
        <taxon>Agaricomycetes</taxon>
        <taxon>Russulales</taxon>
        <taxon>Bondarzewiaceae</taxon>
        <taxon>Heterobasidion</taxon>
        <taxon>Heterobasidion annosum species complex</taxon>
    </lineage>
</organism>
<sequence>MKIGDLEDDEDDKHGDGRTFKVLNNLLASTCAIDSSYSDLNKADDILQNTNNLPDTTAASRGLIDMSSPTSSSDTISVAQQAATPSSIPTSAQRAAQLSECFSSIAEQLAHASSLFALPPISAAVESSTAVPQSGYDHQMDLSEVFARLAAIEQMQAGLRADIDAVQRLLAGAQLVGARPGPSEADLETKINEIMDTIKLE</sequence>
<gene>
    <name evidence="2" type="ORF">HETIRDRAFT_454665</name>
</gene>
<feature type="compositionally biased region" description="Polar residues" evidence="1">
    <location>
        <begin position="78"/>
        <end position="90"/>
    </location>
</feature>
<dbReference type="AlphaFoldDB" id="W4JUX9"/>